<dbReference type="InterPro" id="IPR009401">
    <property type="entry name" value="Med13_C"/>
</dbReference>
<evidence type="ECO:0000313" key="11">
    <source>
        <dbReference type="EMBL" id="KAB5590330.1"/>
    </source>
</evidence>
<evidence type="ECO:0000256" key="8">
    <source>
        <dbReference type="RuleBase" id="RU364134"/>
    </source>
</evidence>
<keyword evidence="7 8" id="KW-0539">Nucleus</keyword>
<dbReference type="Pfam" id="PF06333">
    <property type="entry name" value="Med13_C"/>
    <property type="match status" value="1"/>
</dbReference>
<comment type="subcellular location">
    <subcellularLocation>
        <location evidence="1 8">Nucleus</location>
    </subcellularLocation>
</comment>
<gene>
    <name evidence="11" type="ORF">CTheo_6220</name>
</gene>
<comment type="caution">
    <text evidence="11">The sequence shown here is derived from an EMBL/GenBank/DDBJ whole genome shotgun (WGS) entry which is preliminary data.</text>
</comment>
<dbReference type="PANTHER" id="PTHR48148:SF3">
    <property type="entry name" value="KERATINOCYTE PROLINE-RICH PROTEIN"/>
    <property type="match status" value="1"/>
</dbReference>
<feature type="region of interest" description="Disordered" evidence="9">
    <location>
        <begin position="29"/>
        <end position="72"/>
    </location>
</feature>
<evidence type="ECO:0000313" key="12">
    <source>
        <dbReference type="Proteomes" id="UP000383932"/>
    </source>
</evidence>
<comment type="similarity">
    <text evidence="2 8">Belongs to the Mediator complex subunit 13 family.</text>
</comment>
<reference evidence="11 12" key="1">
    <citation type="journal article" date="2019" name="Fungal Biol. Biotechnol.">
        <title>Draft genome sequence of fastidious pathogen Ceratobasidium theobromae, which causes vascular-streak dieback in Theobroma cacao.</title>
        <authorList>
            <person name="Ali S.S."/>
            <person name="Asman A."/>
            <person name="Shao J."/>
            <person name="Firmansyah A.P."/>
            <person name="Susilo A.W."/>
            <person name="Rosmana A."/>
            <person name="McMahon P."/>
            <person name="Junaid M."/>
            <person name="Guest D."/>
            <person name="Kheng T.Y."/>
            <person name="Meinhardt L.W."/>
            <person name="Bailey B.A."/>
        </authorList>
    </citation>
    <scope>NUCLEOTIDE SEQUENCE [LARGE SCALE GENOMIC DNA]</scope>
    <source>
        <strain evidence="11 12">CT2</strain>
    </source>
</reference>
<comment type="subunit">
    <text evidence="8">Component of the SRB8-11 complex, which itself associates with the Mediator complex.</text>
</comment>
<evidence type="ECO:0000256" key="9">
    <source>
        <dbReference type="SAM" id="MobiDB-lite"/>
    </source>
</evidence>
<accession>A0A5N5QF00</accession>
<evidence type="ECO:0000256" key="1">
    <source>
        <dbReference type="ARBA" id="ARBA00004123"/>
    </source>
</evidence>
<keyword evidence="6 8" id="KW-0804">Transcription</keyword>
<feature type="region of interest" description="Disordered" evidence="9">
    <location>
        <begin position="953"/>
        <end position="1007"/>
    </location>
</feature>
<name>A0A5N5QF00_9AGAM</name>
<sequence>MTKQTLPHKRRQIGAGRYDLHCDLAAMSHPLPAKPSTGSSTTPAPAPTPAQAPTPTPAPAPRPAPTPVPTLVPSSLTHSTSLLVSAVQLPLSATVVCRCWTGPDESIENARRHIYDVATGAPDIAAALATVVRPDAELTIWAFAVVTIEAETTPALCRFDLAHIHPCSAQCATSAIACAECTKPRPANVCPLGRMALRSSRPVRQPLRHIYQLWISALRALVLERLTHPHLLPTPHGVLLNPPQTPTGEWGRPWSEQRSLTHAHLHISLLHPLPRPSPPTHILVHLLPHPTHLYAIPSTNPPIPGTPLRLLPALSPAYALAIHSGPTPSGFLQSLGGRGVPPSASVSSCILVWLPLPPASGAAASPPGLPTPSAATPAAVAGGTGSRGMYAVWPRSLCVVDSKMAAIDVSKLPSLLVGLTVQGGSAWVKPRRFGGTKSKLTKPITLAQPGVSAQPQPPQASTSSQPPQSQIDLDPSLASLANTASNLIDAVVRAREKEKEKQRARMERARSGSAVPIPIPGPNALAGVATGPSTPVDAVHPITAIAQQQAQTQTPTSGLYPSPLANTPIHYVGSGASVAGAATSNPSAVAGPSVVGAPAPNTTGITSPNSDDTFGIGMDLFGDQEFGVGDTDPVFGDAPFTETPFTFPYDSTITAASAPEADPFPDLQLWNVPEVQQDQKQLDEDAEFRDEYFNFFGWGGPGGNAPLVAEPPVLAMDIDPPEQQQPNPPAPSLSPSPTPKLPQVAQEKPYFPLTPPSEESEGNGAKPRSFDPLKFTSKFESVDEKYRWRAGKFGINGRLIVDRKRTRAATFIGAQTGANEAVRAGRTRSLSGAAGTARATEDILTTGILAKRMQLGLGLQYGSAYSQYPPPPRQFPQLELHHLPKFQHIKQLPTPQPSPNAHRRLRAGYVDMTNPSAKRIRTLRHAHGKPRAESEVAVVSVFARDWVAVEAKKVPSRPHSPTATLSSTSSDSESDESDMDFVPGTASHTAAPSRGTTPPTSAHPSGTFLPGPGLLLALFRPSMLGSGALGDVLAWADGKETKPPAPGPVSVPTPVSPGCVHEASKEIIEASANVLAREAVDNWAWGTDHSEPLQLSFQLPSRTELMLLGTCLGAMAPGMVLTLAKFTAMPKIEVVNEILTDRPYPQLPRLEKLRQPKISVGHSGQVVQMGAPVLRFWEKIGLEPVGGAKDVVAYAVFEEGEEGGMVKRWVEKVGRIYEAKKLGKHVLGGVEGGLVPVKWENIEKTLALSIPLLRAFLPNIPTLTGHRERLTSHLVPASIVFEHATSPGEFRQRLESAALAVYDRIPRAIGRRVRRQIFELSAPAETIVHVPAFTLARPLAPRFRFSMEWPDGQREVMDRHMFLHVAYGFSKSSGWLGAACVDERGEAYETKVWRTLRGDDDHGRVGEEAKEDMSVAKVVTKVWAFAMRFAKRAAIEWRIVFCRMGDMGLEELEAWETHTAVVLGDVRMGMHVSVLSFDQTSGLALSSSASPGLKAPAAVPGMPPSAVIDITANDYLVLPGFDTEICTIPDLESTTNPSPGLLPLATAHFFRLTDPPITRPIGRIVDIPSKPDDPPVTAISCQLHLLHVALTRNSSLWKSGGDPWRELLQSFYSLSILTQSRMPSLDPLPIHLAMLSVILDVADNRELVPPWVRSPTLRGAASCSYMRLHSAKQMCGERPVGLLACCALDRVNCVRIDIEAINTLRSGSLLFERGILPRPPPTPTLVVNIAAMTLSSRSTGQATFIAYLFLSTFAIITERERDVVRFALDLVSCYDVLTGELPVTHNISMLALIYVGELRAIAAQLGYASSCPDSAVLSLVFLPLIRDIASNDYGNLIGSMTEAEVFLSRPLKDLNKLLATWKARRRQTTPEEFENAPRTSSSFNSDSSRRVPRSECSKELQLLASSNPKAPKPRTRSMSFRNLLPDVAIRGRVRTFNARNSREHEPPTSTNPYAPVDDVFEKELQELVENGPEVECLCHTGHLCFIHAEGHPSNYEGQSSRTSRPKLGKRLQSGVKTFFSSI</sequence>
<keyword evidence="3 8" id="KW-0678">Repressor</keyword>
<evidence type="ECO:0000256" key="7">
    <source>
        <dbReference type="ARBA" id="ARBA00023242"/>
    </source>
</evidence>
<keyword evidence="4 8" id="KW-0805">Transcription regulation</keyword>
<evidence type="ECO:0000256" key="3">
    <source>
        <dbReference type="ARBA" id="ARBA00022491"/>
    </source>
</evidence>
<comment type="function">
    <text evidence="8">Component of the SRB8-11 complex. The SRB8-11 complex is a regulatory module of the Mediator complex which is itself involved in regulation of basal and activated RNA polymerase II-dependent transcription. The SRB8-11 complex may be involved in the transcriptional repression of a subset of genes regulated by Mediator. It may inhibit the association of the Mediator complex with RNA polymerase II to form the holoenzyme complex.</text>
</comment>
<protein>
    <recommendedName>
        <fullName evidence="8">Mediator of RNA polymerase II transcription subunit 13</fullName>
    </recommendedName>
    <alternativeName>
        <fullName evidence="8">Mediator complex subunit 13</fullName>
    </alternativeName>
</protein>
<evidence type="ECO:0000259" key="10">
    <source>
        <dbReference type="Pfam" id="PF06333"/>
    </source>
</evidence>
<evidence type="ECO:0000256" key="2">
    <source>
        <dbReference type="ARBA" id="ARBA00009354"/>
    </source>
</evidence>
<evidence type="ECO:0000256" key="6">
    <source>
        <dbReference type="ARBA" id="ARBA00023163"/>
    </source>
</evidence>
<dbReference type="Proteomes" id="UP000383932">
    <property type="component" value="Unassembled WGS sequence"/>
</dbReference>
<feature type="compositionally biased region" description="Pro residues" evidence="9">
    <location>
        <begin position="726"/>
        <end position="740"/>
    </location>
</feature>
<dbReference type="GO" id="GO:0016592">
    <property type="term" value="C:mediator complex"/>
    <property type="evidence" value="ECO:0007669"/>
    <property type="project" value="InterPro"/>
</dbReference>
<dbReference type="PANTHER" id="PTHR48148">
    <property type="entry name" value="KERATINOCYTE PROLINE-RICH PROTEIN"/>
    <property type="match status" value="1"/>
</dbReference>
<feature type="domain" description="Mediator complex subunit Med13 C-terminal" evidence="10">
    <location>
        <begin position="1331"/>
        <end position="1492"/>
    </location>
</feature>
<feature type="compositionally biased region" description="Pro residues" evidence="9">
    <location>
        <begin position="44"/>
        <end position="70"/>
    </location>
</feature>
<feature type="compositionally biased region" description="Basic and acidic residues" evidence="9">
    <location>
        <begin position="495"/>
        <end position="510"/>
    </location>
</feature>
<feature type="compositionally biased region" description="Low complexity" evidence="9">
    <location>
        <begin position="34"/>
        <end position="43"/>
    </location>
</feature>
<feature type="compositionally biased region" description="Polar residues" evidence="9">
    <location>
        <begin position="986"/>
        <end position="1004"/>
    </location>
</feature>
<feature type="compositionally biased region" description="Low complexity" evidence="9">
    <location>
        <begin position="448"/>
        <end position="470"/>
    </location>
</feature>
<organism evidence="11 12">
    <name type="scientific">Ceratobasidium theobromae</name>
    <dbReference type="NCBI Taxonomy" id="1582974"/>
    <lineage>
        <taxon>Eukaryota</taxon>
        <taxon>Fungi</taxon>
        <taxon>Dikarya</taxon>
        <taxon>Basidiomycota</taxon>
        <taxon>Agaricomycotina</taxon>
        <taxon>Agaricomycetes</taxon>
        <taxon>Cantharellales</taxon>
        <taxon>Ceratobasidiaceae</taxon>
        <taxon>Ceratobasidium</taxon>
    </lineage>
</organism>
<keyword evidence="12" id="KW-1185">Reference proteome</keyword>
<dbReference type="GO" id="GO:0003712">
    <property type="term" value="F:transcription coregulator activity"/>
    <property type="evidence" value="ECO:0007669"/>
    <property type="project" value="InterPro"/>
</dbReference>
<dbReference type="OrthoDB" id="103819at2759"/>
<feature type="region of interest" description="Disordered" evidence="9">
    <location>
        <begin position="1868"/>
        <end position="1892"/>
    </location>
</feature>
<feature type="region of interest" description="Disordered" evidence="9">
    <location>
        <begin position="717"/>
        <end position="772"/>
    </location>
</feature>
<keyword evidence="5 8" id="KW-0010">Activator</keyword>
<feature type="region of interest" description="Disordered" evidence="9">
    <location>
        <begin position="495"/>
        <end position="518"/>
    </location>
</feature>
<dbReference type="GO" id="GO:0006357">
    <property type="term" value="P:regulation of transcription by RNA polymerase II"/>
    <property type="evidence" value="ECO:0007669"/>
    <property type="project" value="InterPro"/>
</dbReference>
<evidence type="ECO:0000256" key="5">
    <source>
        <dbReference type="ARBA" id="ARBA00023159"/>
    </source>
</evidence>
<dbReference type="EMBL" id="SSOP01000177">
    <property type="protein sequence ID" value="KAB5590330.1"/>
    <property type="molecule type" value="Genomic_DNA"/>
</dbReference>
<evidence type="ECO:0000256" key="4">
    <source>
        <dbReference type="ARBA" id="ARBA00023015"/>
    </source>
</evidence>
<feature type="region of interest" description="Disordered" evidence="9">
    <location>
        <begin position="448"/>
        <end position="473"/>
    </location>
</feature>
<proteinExistence type="inferred from homology"/>